<accession>A0A2P2NFQ0</accession>
<name>A0A2P2NFQ0_RHIMU</name>
<organism evidence="1">
    <name type="scientific">Rhizophora mucronata</name>
    <name type="common">Asiatic mangrove</name>
    <dbReference type="NCBI Taxonomy" id="61149"/>
    <lineage>
        <taxon>Eukaryota</taxon>
        <taxon>Viridiplantae</taxon>
        <taxon>Streptophyta</taxon>
        <taxon>Embryophyta</taxon>
        <taxon>Tracheophyta</taxon>
        <taxon>Spermatophyta</taxon>
        <taxon>Magnoliopsida</taxon>
        <taxon>eudicotyledons</taxon>
        <taxon>Gunneridae</taxon>
        <taxon>Pentapetalae</taxon>
        <taxon>rosids</taxon>
        <taxon>fabids</taxon>
        <taxon>Malpighiales</taxon>
        <taxon>Rhizophoraceae</taxon>
        <taxon>Rhizophora</taxon>
    </lineage>
</organism>
<sequence length="46" mass="5433">MEIFLCTIQELPLNVKSGLVSLYNRIQSLIMDTCIKYFFFLKMNNV</sequence>
<reference evidence="1" key="1">
    <citation type="submission" date="2018-02" db="EMBL/GenBank/DDBJ databases">
        <title>Rhizophora mucronata_Transcriptome.</title>
        <authorList>
            <person name="Meera S.P."/>
            <person name="Sreeshan A."/>
            <person name="Augustine A."/>
        </authorList>
    </citation>
    <scope>NUCLEOTIDE SEQUENCE</scope>
    <source>
        <tissue evidence="1">Leaf</tissue>
    </source>
</reference>
<protein>
    <submittedName>
        <fullName evidence="1">Uncharacterized protein</fullName>
    </submittedName>
</protein>
<dbReference type="AlphaFoldDB" id="A0A2P2NFQ0"/>
<proteinExistence type="predicted"/>
<evidence type="ECO:0000313" key="1">
    <source>
        <dbReference type="EMBL" id="MBX41301.1"/>
    </source>
</evidence>
<dbReference type="EMBL" id="GGEC01060817">
    <property type="protein sequence ID" value="MBX41301.1"/>
    <property type="molecule type" value="Transcribed_RNA"/>
</dbReference>